<dbReference type="SUPFAM" id="SSF50346">
    <property type="entry name" value="PRC-barrel domain"/>
    <property type="match status" value="1"/>
</dbReference>
<comment type="subunit">
    <text evidence="5">Binds ribosomal protein uS19.</text>
</comment>
<accession>A0ABT4UJC8</accession>
<dbReference type="Gene3D" id="2.30.30.240">
    <property type="entry name" value="PRC-barrel domain"/>
    <property type="match status" value="1"/>
</dbReference>
<feature type="domain" description="Ribosome maturation factor RimM PRC barrel" evidence="7">
    <location>
        <begin position="103"/>
        <end position="166"/>
    </location>
</feature>
<comment type="subcellular location">
    <subcellularLocation>
        <location evidence="5">Cytoplasm</location>
    </subcellularLocation>
</comment>
<dbReference type="Gene3D" id="2.40.30.60">
    <property type="entry name" value="RimM"/>
    <property type="match status" value="1"/>
</dbReference>
<comment type="function">
    <text evidence="5">An accessory protein needed during the final step in the assembly of 30S ribosomal subunit, possibly for assembly of the head region. Essential for efficient processing of 16S rRNA. May be needed both before and after RbfA during the maturation of 16S rRNA. It has affinity for free ribosomal 30S subunits but not for 70S ribosomes.</text>
</comment>
<dbReference type="Pfam" id="PF01782">
    <property type="entry name" value="RimM"/>
    <property type="match status" value="1"/>
</dbReference>
<evidence type="ECO:0000256" key="2">
    <source>
        <dbReference type="ARBA" id="ARBA00022517"/>
    </source>
</evidence>
<name>A0ABT4UJC8_9BACT</name>
<feature type="domain" description="RimM N-terminal" evidence="6">
    <location>
        <begin position="7"/>
        <end position="89"/>
    </location>
</feature>
<dbReference type="PANTHER" id="PTHR33692:SF1">
    <property type="entry name" value="RIBOSOME MATURATION FACTOR RIMM"/>
    <property type="match status" value="1"/>
</dbReference>
<comment type="caution">
    <text evidence="8">The sequence shown here is derived from an EMBL/GenBank/DDBJ whole genome shotgun (WGS) entry which is preliminary data.</text>
</comment>
<dbReference type="InterPro" id="IPR056792">
    <property type="entry name" value="PRC_RimM"/>
</dbReference>
<keyword evidence="4 5" id="KW-0143">Chaperone</keyword>
<keyword evidence="9" id="KW-1185">Reference proteome</keyword>
<gene>
    <name evidence="5 8" type="primary">rimM</name>
    <name evidence="8" type="ORF">O3P16_08955</name>
</gene>
<evidence type="ECO:0000259" key="6">
    <source>
        <dbReference type="Pfam" id="PF01782"/>
    </source>
</evidence>
<dbReference type="NCBIfam" id="TIGR02273">
    <property type="entry name" value="16S_RimM"/>
    <property type="match status" value="1"/>
</dbReference>
<dbReference type="InterPro" id="IPR009000">
    <property type="entry name" value="Transl_B-barrel_sf"/>
</dbReference>
<dbReference type="PANTHER" id="PTHR33692">
    <property type="entry name" value="RIBOSOME MATURATION FACTOR RIMM"/>
    <property type="match status" value="1"/>
</dbReference>
<protein>
    <recommendedName>
        <fullName evidence="5">Ribosome maturation factor RimM</fullName>
    </recommendedName>
</protein>
<dbReference type="HAMAP" id="MF_00014">
    <property type="entry name" value="Ribosome_mat_RimM"/>
    <property type="match status" value="1"/>
</dbReference>
<proteinExistence type="inferred from homology"/>
<keyword evidence="3 5" id="KW-0698">rRNA processing</keyword>
<evidence type="ECO:0000256" key="5">
    <source>
        <dbReference type="HAMAP-Rule" id="MF_00014"/>
    </source>
</evidence>
<keyword evidence="2 5" id="KW-0690">Ribosome biogenesis</keyword>
<evidence type="ECO:0000256" key="3">
    <source>
        <dbReference type="ARBA" id="ARBA00022552"/>
    </source>
</evidence>
<dbReference type="EMBL" id="JAQGEF010000008">
    <property type="protein sequence ID" value="MDA3614934.1"/>
    <property type="molecule type" value="Genomic_DNA"/>
</dbReference>
<evidence type="ECO:0000259" key="7">
    <source>
        <dbReference type="Pfam" id="PF24986"/>
    </source>
</evidence>
<dbReference type="Pfam" id="PF24986">
    <property type="entry name" value="PRC_RimM"/>
    <property type="match status" value="1"/>
</dbReference>
<dbReference type="RefSeq" id="WP_407031257.1">
    <property type="nucleotide sequence ID" value="NZ_JAQGEF010000008.1"/>
</dbReference>
<comment type="similarity">
    <text evidence="5">Belongs to the RimM family.</text>
</comment>
<evidence type="ECO:0000313" key="9">
    <source>
        <dbReference type="Proteomes" id="UP001210231"/>
    </source>
</evidence>
<evidence type="ECO:0000313" key="8">
    <source>
        <dbReference type="EMBL" id="MDA3614934.1"/>
    </source>
</evidence>
<dbReference type="InterPro" id="IPR036976">
    <property type="entry name" value="RimM_N_sf"/>
</dbReference>
<dbReference type="Proteomes" id="UP001210231">
    <property type="component" value="Unassembled WGS sequence"/>
</dbReference>
<keyword evidence="1 5" id="KW-0963">Cytoplasm</keyword>
<evidence type="ECO:0000256" key="4">
    <source>
        <dbReference type="ARBA" id="ARBA00023186"/>
    </source>
</evidence>
<dbReference type="InterPro" id="IPR011033">
    <property type="entry name" value="PRC_barrel-like_sf"/>
</dbReference>
<dbReference type="InterPro" id="IPR011961">
    <property type="entry name" value="RimM"/>
</dbReference>
<dbReference type="SUPFAM" id="SSF50447">
    <property type="entry name" value="Translation proteins"/>
    <property type="match status" value="1"/>
</dbReference>
<organism evidence="8 9">
    <name type="scientific">Polluticaenibacter yanchengensis</name>
    <dbReference type="NCBI Taxonomy" id="3014562"/>
    <lineage>
        <taxon>Bacteria</taxon>
        <taxon>Pseudomonadati</taxon>
        <taxon>Bacteroidota</taxon>
        <taxon>Chitinophagia</taxon>
        <taxon>Chitinophagales</taxon>
        <taxon>Chitinophagaceae</taxon>
        <taxon>Polluticaenibacter</taxon>
    </lineage>
</organism>
<sequence length="172" mass="19166">MDNITSVGKIVATFGIKGELIISHGLNNKSDFKGLKVLIIEEKADIYVPYFVESIKAKNADEFAVKLEGINTKEQAQAMLKKNIWMKNEDFNKFVSTQSSLALIGFSVVENGKALGDVVEVIEQPHQILCTIIMEGKEVYIPLHEQSLKGVDRAKKKIMVSLPEGLLDIYLK</sequence>
<reference evidence="8 9" key="1">
    <citation type="submission" date="2022-12" db="EMBL/GenBank/DDBJ databases">
        <title>Chitinophagaceae gen. sp. nov., a new member of the family Chitinophagaceae, isolated from soil in a chemical factory.</title>
        <authorList>
            <person name="Ke Z."/>
        </authorList>
    </citation>
    <scope>NUCLEOTIDE SEQUENCE [LARGE SCALE GENOMIC DNA]</scope>
    <source>
        <strain evidence="8 9">LY-5</strain>
    </source>
</reference>
<evidence type="ECO:0000256" key="1">
    <source>
        <dbReference type="ARBA" id="ARBA00022490"/>
    </source>
</evidence>
<comment type="domain">
    <text evidence="5">The PRC barrel domain binds ribosomal protein uS19.</text>
</comment>
<dbReference type="InterPro" id="IPR002676">
    <property type="entry name" value="RimM_N"/>
</dbReference>